<dbReference type="EMBL" id="QENQ01000001">
    <property type="protein sequence ID" value="PVX28540.1"/>
    <property type="molecule type" value="Genomic_DNA"/>
</dbReference>
<proteinExistence type="predicted"/>
<dbReference type="OrthoDB" id="3236218at2"/>
<feature type="region of interest" description="Disordered" evidence="1">
    <location>
        <begin position="37"/>
        <end position="94"/>
    </location>
</feature>
<organism evidence="2 3">
    <name type="scientific">Sphingomonas pokkalii</name>
    <dbReference type="NCBI Taxonomy" id="2175090"/>
    <lineage>
        <taxon>Bacteria</taxon>
        <taxon>Pseudomonadati</taxon>
        <taxon>Pseudomonadota</taxon>
        <taxon>Alphaproteobacteria</taxon>
        <taxon>Sphingomonadales</taxon>
        <taxon>Sphingomonadaceae</taxon>
        <taxon>Sphingomonas</taxon>
    </lineage>
</organism>
<evidence type="ECO:0000256" key="1">
    <source>
        <dbReference type="SAM" id="MobiDB-lite"/>
    </source>
</evidence>
<gene>
    <name evidence="2" type="ORF">DD559_03615</name>
</gene>
<sequence>MAKIHRHPREGGDPLALMLRFFPPALRAMDSRLRGNDDRFSKSAGPWLHMRSPCPGGGGYRPNLRPLGPGPEQRIGDRVSRRREERRLRSPRQR</sequence>
<evidence type="ECO:0000313" key="3">
    <source>
        <dbReference type="Proteomes" id="UP000245890"/>
    </source>
</evidence>
<dbReference type="AlphaFoldDB" id="A0A2U0SB31"/>
<keyword evidence="3" id="KW-1185">Reference proteome</keyword>
<feature type="compositionally biased region" description="Basic and acidic residues" evidence="1">
    <location>
        <begin position="74"/>
        <end position="88"/>
    </location>
</feature>
<comment type="caution">
    <text evidence="2">The sequence shown here is derived from an EMBL/GenBank/DDBJ whole genome shotgun (WGS) entry which is preliminary data.</text>
</comment>
<evidence type="ECO:0000313" key="2">
    <source>
        <dbReference type="EMBL" id="PVX28540.1"/>
    </source>
</evidence>
<protein>
    <submittedName>
        <fullName evidence="2">Uncharacterized protein</fullName>
    </submittedName>
</protein>
<accession>A0A2U0SB31</accession>
<reference evidence="2 3" key="1">
    <citation type="submission" date="2018-05" db="EMBL/GenBank/DDBJ databases">
        <title>Description of Sphingomonas pokkalii sp nov, isolated from the rhizosphere of saline tolerant pokkali rice and its draft genome analysis.</title>
        <authorList>
            <person name="Menon R."/>
            <person name="Kumari S."/>
            <person name="Rameshkumar N."/>
        </authorList>
    </citation>
    <scope>NUCLEOTIDE SEQUENCE [LARGE SCALE GENOMIC DNA]</scope>
    <source>
        <strain evidence="2 3">L3B27</strain>
    </source>
</reference>
<name>A0A2U0SB31_9SPHN</name>
<dbReference type="Proteomes" id="UP000245890">
    <property type="component" value="Unassembled WGS sequence"/>
</dbReference>